<comment type="similarity">
    <text evidence="1">Belongs to the polysaccharide synthase family.</text>
</comment>
<feature type="transmembrane region" description="Helical" evidence="2">
    <location>
        <begin position="63"/>
        <end position="84"/>
    </location>
</feature>
<organism evidence="4 5">
    <name type="scientific">Riemerella columbipharyngis</name>
    <dbReference type="NCBI Taxonomy" id="1071918"/>
    <lineage>
        <taxon>Bacteria</taxon>
        <taxon>Pseudomonadati</taxon>
        <taxon>Bacteroidota</taxon>
        <taxon>Flavobacteriia</taxon>
        <taxon>Flavobacteriales</taxon>
        <taxon>Weeksellaceae</taxon>
        <taxon>Riemerella</taxon>
    </lineage>
</organism>
<dbReference type="AlphaFoldDB" id="A0A1G6YVT9"/>
<sequence length="642" mass="72849">MKLFHNIKSTIYEGDNSMNISNIRYIPRLLVLVIDTVLLLVSLLSSSYIISKLSPESVLNLGNLYKGVLIVGVNVFFMIVFRTYAGIIRHSTFVDLLKIFLSNFCAFIVLYAVKIFVFVYYHEILFLPSLLFIYFAITFTVLTLFRICVKEVYHIAKENEINTAKKRILILGIGQEAVALATAVGENAHNPYEIVGFITQRKDSKRAKLLSKKIYSKHQLENHDKDYLKADGVLLDGAKIPKKELSEWVNLFLEKGLLVLKASSVEKYGSNENIRIRNLQIEDLLNRKPIVIKNEAVEERHHHKSVLITGGAGSIGSEIVRQVSCFKPSKVVILDQSESPLYEIELELKETFPDINFEFILGDISNYDRLRTIFEQNEFSMVYHAAAYKHVPLMEENPHEAIRVNIKGTKNLAILSSEYKVNRFVMISTDKAVNPTNVMGASKRTAELFVQALQEKDGNTTKFITTRFGNVLGSNGSVIPHFKKQIEKGGPVTITHPDIVRYFMTIPEACELVLQAGTMGQGGEIYVFDMGEPVKILNLAKRMIKLSGLVPDEDIKIVFTGLRPGEKLYEELLSDGTKTLPTHHEKIMRSKDPSMRFTDINKFVEEIINIAETEGKIEVVRMLKKIVKEFKSNNSEFEILDK</sequence>
<evidence type="ECO:0000259" key="3">
    <source>
        <dbReference type="Pfam" id="PF02719"/>
    </source>
</evidence>
<dbReference type="CDD" id="cd05237">
    <property type="entry name" value="UDP_invert_4-6DH_SDR_e"/>
    <property type="match status" value="1"/>
</dbReference>
<keyword evidence="2" id="KW-0812">Transmembrane</keyword>
<dbReference type="Gene3D" id="3.40.50.720">
    <property type="entry name" value="NAD(P)-binding Rossmann-like Domain"/>
    <property type="match status" value="2"/>
</dbReference>
<dbReference type="EMBL" id="FNAS01000001">
    <property type="protein sequence ID" value="SDD94173.1"/>
    <property type="molecule type" value="Genomic_DNA"/>
</dbReference>
<evidence type="ECO:0000313" key="4">
    <source>
        <dbReference type="EMBL" id="SDD94173.1"/>
    </source>
</evidence>
<keyword evidence="2" id="KW-0472">Membrane</keyword>
<dbReference type="Proteomes" id="UP000198517">
    <property type="component" value="Unassembled WGS sequence"/>
</dbReference>
<dbReference type="STRING" id="1071918.SAMN05421544_101276"/>
<feature type="transmembrane region" description="Helical" evidence="2">
    <location>
        <begin position="127"/>
        <end position="149"/>
    </location>
</feature>
<dbReference type="InterPro" id="IPR051203">
    <property type="entry name" value="Polysaccharide_Synthase-Rel"/>
</dbReference>
<feature type="transmembrane region" description="Helical" evidence="2">
    <location>
        <begin position="96"/>
        <end position="121"/>
    </location>
</feature>
<dbReference type="PANTHER" id="PTHR43318">
    <property type="entry name" value="UDP-N-ACETYLGLUCOSAMINE 4,6-DEHYDRATASE"/>
    <property type="match status" value="1"/>
</dbReference>
<dbReference type="InterPro" id="IPR036291">
    <property type="entry name" value="NAD(P)-bd_dom_sf"/>
</dbReference>
<evidence type="ECO:0000313" key="5">
    <source>
        <dbReference type="Proteomes" id="UP000198517"/>
    </source>
</evidence>
<proteinExistence type="inferred from homology"/>
<keyword evidence="2" id="KW-1133">Transmembrane helix</keyword>
<keyword evidence="5" id="KW-1185">Reference proteome</keyword>
<accession>A0A1G6YVT9</accession>
<evidence type="ECO:0000256" key="2">
    <source>
        <dbReference type="SAM" id="Phobius"/>
    </source>
</evidence>
<protein>
    <submittedName>
        <fullName evidence="4">NDP-sugar epimerase, includes UDP-GlcNAc-inverting 4,6-dehydratase FlaA1 and capsular polysaccharide biosynthesis protein EpsC</fullName>
    </submittedName>
</protein>
<dbReference type="InterPro" id="IPR003869">
    <property type="entry name" value="Polysac_CapD-like"/>
</dbReference>
<feature type="domain" description="Polysaccharide biosynthesis protein CapD-like" evidence="3">
    <location>
        <begin position="306"/>
        <end position="590"/>
    </location>
</feature>
<evidence type="ECO:0000256" key="1">
    <source>
        <dbReference type="ARBA" id="ARBA00007430"/>
    </source>
</evidence>
<dbReference type="Pfam" id="PF02719">
    <property type="entry name" value="Polysacc_synt_2"/>
    <property type="match status" value="1"/>
</dbReference>
<name>A0A1G6YVT9_9FLAO</name>
<dbReference type="SUPFAM" id="SSF51735">
    <property type="entry name" value="NAD(P)-binding Rossmann-fold domains"/>
    <property type="match status" value="1"/>
</dbReference>
<dbReference type="PANTHER" id="PTHR43318:SF1">
    <property type="entry name" value="POLYSACCHARIDE BIOSYNTHESIS PROTEIN EPSC-RELATED"/>
    <property type="match status" value="1"/>
</dbReference>
<gene>
    <name evidence="4" type="ORF">SAMN05421544_101276</name>
</gene>
<feature type="transmembrane region" description="Helical" evidence="2">
    <location>
        <begin position="29"/>
        <end position="51"/>
    </location>
</feature>
<reference evidence="4 5" key="1">
    <citation type="submission" date="2016-10" db="EMBL/GenBank/DDBJ databases">
        <authorList>
            <person name="de Groot N.N."/>
        </authorList>
    </citation>
    <scope>NUCLEOTIDE SEQUENCE [LARGE SCALE GENOMIC DNA]</scope>
    <source>
        <strain evidence="4 5">DSM 24015</strain>
    </source>
</reference>